<dbReference type="EMBL" id="CYGX02000007">
    <property type="protein sequence ID" value="SIT36034.1"/>
    <property type="molecule type" value="Genomic_DNA"/>
</dbReference>
<proteinExistence type="predicted"/>
<sequence>MLICMRSASKPIVRPSSPSRLARSSAASRIAARVCSPFRIAVFYRSNVTERKSNGRTIIECCRPRNKDFIRNRFLTWFQFCDIRQSDESDFLEAFALRQLLLIGALVFSDWRSRPT</sequence>
<dbReference type="AlphaFoldDB" id="A0A1N7RLP7"/>
<keyword evidence="2" id="KW-1185">Reference proteome</keyword>
<organism evidence="1 2">
    <name type="scientific">Paraburkholderia ribeironis</name>
    <dbReference type="NCBI Taxonomy" id="1247936"/>
    <lineage>
        <taxon>Bacteria</taxon>
        <taxon>Pseudomonadati</taxon>
        <taxon>Pseudomonadota</taxon>
        <taxon>Betaproteobacteria</taxon>
        <taxon>Burkholderiales</taxon>
        <taxon>Burkholderiaceae</taxon>
        <taxon>Paraburkholderia</taxon>
    </lineage>
</organism>
<gene>
    <name evidence="1" type="ORF">BN2475_70048</name>
</gene>
<evidence type="ECO:0000313" key="1">
    <source>
        <dbReference type="EMBL" id="SIT36034.1"/>
    </source>
</evidence>
<dbReference type="STRING" id="1247936.BN2475_70048"/>
<name>A0A1N7RLP7_9BURK</name>
<protein>
    <submittedName>
        <fullName evidence="1">Uncharacterized protein</fullName>
    </submittedName>
</protein>
<dbReference type="Proteomes" id="UP000187012">
    <property type="component" value="Unassembled WGS sequence"/>
</dbReference>
<reference evidence="1 2" key="1">
    <citation type="submission" date="2016-12" db="EMBL/GenBank/DDBJ databases">
        <authorList>
            <person name="Song W.-J."/>
            <person name="Kurnit D.M."/>
        </authorList>
    </citation>
    <scope>NUCLEOTIDE SEQUENCE [LARGE SCALE GENOMIC DNA]</scope>
    <source>
        <strain evidence="1 2">STM7296</strain>
    </source>
</reference>
<accession>A0A1N7RLP7</accession>
<evidence type="ECO:0000313" key="2">
    <source>
        <dbReference type="Proteomes" id="UP000187012"/>
    </source>
</evidence>